<accession>A0A1R2BQW8</accession>
<dbReference type="Pfam" id="PF16561">
    <property type="entry name" value="AMPK1_CBM"/>
    <property type="match status" value="1"/>
</dbReference>
<dbReference type="OrthoDB" id="60843at2759"/>
<dbReference type="Gene3D" id="2.60.40.10">
    <property type="entry name" value="Immunoglobulins"/>
    <property type="match status" value="1"/>
</dbReference>
<comment type="caution">
    <text evidence="3">The sequence shown here is derived from an EMBL/GenBank/DDBJ whole genome shotgun (WGS) entry which is preliminary data.</text>
</comment>
<dbReference type="Proteomes" id="UP000187209">
    <property type="component" value="Unassembled WGS sequence"/>
</dbReference>
<comment type="cofactor">
    <cofactor evidence="1">
        <name>Mn(2+)</name>
        <dbReference type="ChEBI" id="CHEBI:29035"/>
    </cofactor>
</comment>
<dbReference type="GO" id="GO:0004722">
    <property type="term" value="F:protein serine/threonine phosphatase activity"/>
    <property type="evidence" value="ECO:0007669"/>
    <property type="project" value="UniProtKB-EC"/>
</dbReference>
<dbReference type="AlphaFoldDB" id="A0A1R2BQW8"/>
<reference evidence="3 4" key="1">
    <citation type="submission" date="2016-11" db="EMBL/GenBank/DDBJ databases">
        <title>The macronuclear genome of Stentor coeruleus: a giant cell with tiny introns.</title>
        <authorList>
            <person name="Slabodnick M."/>
            <person name="Ruby J.G."/>
            <person name="Reiff S.B."/>
            <person name="Swart E.C."/>
            <person name="Gosai S."/>
            <person name="Prabakaran S."/>
            <person name="Witkowska E."/>
            <person name="Larue G.E."/>
            <person name="Fisher S."/>
            <person name="Freeman R.M."/>
            <person name="Gunawardena J."/>
            <person name="Chu W."/>
            <person name="Stover N.A."/>
            <person name="Gregory B.D."/>
            <person name="Nowacki M."/>
            <person name="Derisi J."/>
            <person name="Roy S.W."/>
            <person name="Marshall W.F."/>
            <person name="Sood P."/>
        </authorList>
    </citation>
    <scope>NUCLEOTIDE SEQUENCE [LARGE SCALE GENOMIC DNA]</scope>
    <source>
        <strain evidence="3">WM001</strain>
    </source>
</reference>
<keyword evidence="1" id="KW-0904">Protein phosphatase</keyword>
<dbReference type="InterPro" id="IPR013783">
    <property type="entry name" value="Ig-like_fold"/>
</dbReference>
<organism evidence="3 4">
    <name type="scientific">Stentor coeruleus</name>
    <dbReference type="NCBI Taxonomy" id="5963"/>
    <lineage>
        <taxon>Eukaryota</taxon>
        <taxon>Sar</taxon>
        <taxon>Alveolata</taxon>
        <taxon>Ciliophora</taxon>
        <taxon>Postciliodesmatophora</taxon>
        <taxon>Heterotrichea</taxon>
        <taxon>Heterotrichida</taxon>
        <taxon>Stentoridae</taxon>
        <taxon>Stentor</taxon>
    </lineage>
</organism>
<sequence length="502" mass="57447">MNCDSIINKLKKSFHSSVIKSIIKIALKHKIRRLRTRSAVFIQKSIRGYFVRKDLYFIAHHKISMLVKWPFPAKSVSIAGNFSNPPWQIQIPLKHSKYCNIFFTTYFLENRIDPGRYYIKFIVDDEWICNSSMMMAEDMDGNYNNVLIIIKDKRYVPRAHSTRNLAPDVFSISKCIVPKNEIPRVSSVENNFLRPIKLKKPEKHGKKLKLTFGYNLAAHPKTRFAPLDAQNTADAFFIDENLQIFGVADGVGEWETFGLDPGMFSKELMGHFKDEYISNTNTFKSINKEEICGILKGFLEVAYNKTKSYGSSTVLLGVCHESMLYTLCLGDSGYVILRPREREGKLMEVFRSIEQQHSFNCPYQLACFPDPSKYEKLSKQGLGSFVSLLKRSNLSMQDMPKDAQAEVFALEPKDIIISASDGLFDNLFDEDLIKISEQFGSYDIKPEEFCNRLAKELVMKAIQKGWDTTYKSPFSKNAARFGQRYIGGKLDDTTVIVALALE</sequence>
<dbReference type="InterPro" id="IPR039123">
    <property type="entry name" value="PPTC7"/>
</dbReference>
<keyword evidence="4" id="KW-1185">Reference proteome</keyword>
<dbReference type="InterPro" id="IPR032640">
    <property type="entry name" value="AMPK1_CBM"/>
</dbReference>
<evidence type="ECO:0000313" key="4">
    <source>
        <dbReference type="Proteomes" id="UP000187209"/>
    </source>
</evidence>
<dbReference type="SMART" id="SM00332">
    <property type="entry name" value="PP2Cc"/>
    <property type="match status" value="1"/>
</dbReference>
<proteinExistence type="inferred from homology"/>
<evidence type="ECO:0000313" key="3">
    <source>
        <dbReference type="EMBL" id="OMJ79203.1"/>
    </source>
</evidence>
<dbReference type="CDD" id="cd02859">
    <property type="entry name" value="E_set_AMPKbeta_like_N"/>
    <property type="match status" value="1"/>
</dbReference>
<dbReference type="PANTHER" id="PTHR12320">
    <property type="entry name" value="PROTEIN PHOSPHATASE 2C"/>
    <property type="match status" value="1"/>
</dbReference>
<keyword evidence="1" id="KW-0378">Hydrolase</keyword>
<name>A0A1R2BQW8_9CILI</name>
<dbReference type="SUPFAM" id="SSF81606">
    <property type="entry name" value="PP2C-like"/>
    <property type="match status" value="1"/>
</dbReference>
<keyword evidence="1" id="KW-0479">Metal-binding</keyword>
<dbReference type="Gene3D" id="3.60.40.10">
    <property type="entry name" value="PPM-type phosphatase domain"/>
    <property type="match status" value="1"/>
</dbReference>
<keyword evidence="1" id="KW-0460">Magnesium</keyword>
<evidence type="ECO:0000256" key="1">
    <source>
        <dbReference type="RuleBase" id="RU366020"/>
    </source>
</evidence>
<dbReference type="InterPro" id="IPR014756">
    <property type="entry name" value="Ig_E-set"/>
</dbReference>
<keyword evidence="1" id="KW-0464">Manganese</keyword>
<dbReference type="SUPFAM" id="SSF81296">
    <property type="entry name" value="E set domains"/>
    <property type="match status" value="1"/>
</dbReference>
<gene>
    <name evidence="3" type="ORF">SteCoe_20802</name>
</gene>
<comment type="catalytic activity">
    <reaction evidence="1">
        <text>O-phospho-L-threonyl-[protein] + H2O = L-threonyl-[protein] + phosphate</text>
        <dbReference type="Rhea" id="RHEA:47004"/>
        <dbReference type="Rhea" id="RHEA-COMP:11060"/>
        <dbReference type="Rhea" id="RHEA-COMP:11605"/>
        <dbReference type="ChEBI" id="CHEBI:15377"/>
        <dbReference type="ChEBI" id="CHEBI:30013"/>
        <dbReference type="ChEBI" id="CHEBI:43474"/>
        <dbReference type="ChEBI" id="CHEBI:61977"/>
        <dbReference type="EC" id="3.1.3.16"/>
    </reaction>
</comment>
<dbReference type="EC" id="3.1.3.16" evidence="1"/>
<dbReference type="InterPro" id="IPR001932">
    <property type="entry name" value="PPM-type_phosphatase-like_dom"/>
</dbReference>
<dbReference type="GO" id="GO:0046872">
    <property type="term" value="F:metal ion binding"/>
    <property type="evidence" value="ECO:0007669"/>
    <property type="project" value="UniProtKB-UniRule"/>
</dbReference>
<dbReference type="PROSITE" id="PS51746">
    <property type="entry name" value="PPM_2"/>
    <property type="match status" value="1"/>
</dbReference>
<dbReference type="InterPro" id="IPR000048">
    <property type="entry name" value="IQ_motif_EF-hand-BS"/>
</dbReference>
<protein>
    <recommendedName>
        <fullName evidence="1">Protein phosphatase</fullName>
        <ecNumber evidence="1">3.1.3.16</ecNumber>
    </recommendedName>
</protein>
<dbReference type="InterPro" id="IPR036457">
    <property type="entry name" value="PPM-type-like_dom_sf"/>
</dbReference>
<comment type="cofactor">
    <cofactor evidence="1">
        <name>Mg(2+)</name>
        <dbReference type="ChEBI" id="CHEBI:18420"/>
    </cofactor>
</comment>
<dbReference type="SMART" id="SM00015">
    <property type="entry name" value="IQ"/>
    <property type="match status" value="1"/>
</dbReference>
<dbReference type="PROSITE" id="PS50096">
    <property type="entry name" value="IQ"/>
    <property type="match status" value="1"/>
</dbReference>
<feature type="domain" description="PPM-type phosphatase" evidence="2">
    <location>
        <begin position="213"/>
        <end position="500"/>
    </location>
</feature>
<dbReference type="EMBL" id="MPUH01000482">
    <property type="protein sequence ID" value="OMJ79203.1"/>
    <property type="molecule type" value="Genomic_DNA"/>
</dbReference>
<dbReference type="PANTHER" id="PTHR12320:SF1">
    <property type="entry name" value="PROTEIN PHOSPHATASE PTC7 HOMOLOG"/>
    <property type="match status" value="1"/>
</dbReference>
<comment type="similarity">
    <text evidence="1">Belongs to the PP2C family.</text>
</comment>
<evidence type="ECO:0000259" key="2">
    <source>
        <dbReference type="PROSITE" id="PS51746"/>
    </source>
</evidence>
<comment type="catalytic activity">
    <reaction evidence="1">
        <text>O-phospho-L-seryl-[protein] + H2O = L-seryl-[protein] + phosphate</text>
        <dbReference type="Rhea" id="RHEA:20629"/>
        <dbReference type="Rhea" id="RHEA-COMP:9863"/>
        <dbReference type="Rhea" id="RHEA-COMP:11604"/>
        <dbReference type="ChEBI" id="CHEBI:15377"/>
        <dbReference type="ChEBI" id="CHEBI:29999"/>
        <dbReference type="ChEBI" id="CHEBI:43474"/>
        <dbReference type="ChEBI" id="CHEBI:83421"/>
        <dbReference type="EC" id="3.1.3.16"/>
    </reaction>
</comment>